<proteinExistence type="predicted"/>
<sequence length="168" mass="18334">MSDRAPRLLIVWHSQTGACEQASACLADAARRARPELDVQRLHADDCNAASVLSSQAIVVVAAENLAALSGRIKDFFDRSYYPLLNKTQGLPFASIICAGSDGDNAQAQLDRIALGLRWRRVAEPVRLMMQAQTEQAILAPKTLSEQQRALCQELGELLAEGLAMQIF</sequence>
<dbReference type="SUPFAM" id="SSF52218">
    <property type="entry name" value="Flavoproteins"/>
    <property type="match status" value="1"/>
</dbReference>
<name>A0AAW3ZQ48_9GAMM</name>
<dbReference type="EMBL" id="JACYTR010000101">
    <property type="protein sequence ID" value="MBD8528241.1"/>
    <property type="molecule type" value="Genomic_DNA"/>
</dbReference>
<dbReference type="Gene3D" id="3.40.50.360">
    <property type="match status" value="1"/>
</dbReference>
<dbReference type="AlphaFoldDB" id="A0AAW3ZQ48"/>
<dbReference type="Proteomes" id="UP000613768">
    <property type="component" value="Unassembled WGS sequence"/>
</dbReference>
<evidence type="ECO:0000313" key="2">
    <source>
        <dbReference type="Proteomes" id="UP000613768"/>
    </source>
</evidence>
<evidence type="ECO:0000313" key="1">
    <source>
        <dbReference type="EMBL" id="MBD8528241.1"/>
    </source>
</evidence>
<dbReference type="RefSeq" id="WP_192031657.1">
    <property type="nucleotide sequence ID" value="NZ_JACYTR010000101.1"/>
</dbReference>
<reference evidence="1 2" key="1">
    <citation type="submission" date="2020-09" db="EMBL/GenBank/DDBJ databases">
        <title>Pseudoxanthomonas sp. CAU 1598 isolated from sand of Yaerae Beach.</title>
        <authorList>
            <person name="Kim W."/>
        </authorList>
    </citation>
    <scope>NUCLEOTIDE SEQUENCE [LARGE SCALE GENOMIC DNA]</scope>
    <source>
        <strain evidence="1 2">CAU 1598</strain>
    </source>
</reference>
<gene>
    <name evidence="1" type="ORF">IFO71_21035</name>
</gene>
<dbReference type="InterPro" id="IPR029039">
    <property type="entry name" value="Flavoprotein-like_sf"/>
</dbReference>
<comment type="caution">
    <text evidence="1">The sequence shown here is derived from an EMBL/GenBank/DDBJ whole genome shotgun (WGS) entry which is preliminary data.</text>
</comment>
<accession>A0AAW3ZQ48</accession>
<organism evidence="1 2">
    <name type="scientific">Pseudomarimonas arenosa</name>
    <dbReference type="NCBI Taxonomy" id="2774145"/>
    <lineage>
        <taxon>Bacteria</taxon>
        <taxon>Pseudomonadati</taxon>
        <taxon>Pseudomonadota</taxon>
        <taxon>Gammaproteobacteria</taxon>
        <taxon>Lysobacterales</taxon>
        <taxon>Lysobacteraceae</taxon>
        <taxon>Pseudomarimonas</taxon>
    </lineage>
</organism>
<keyword evidence="2" id="KW-1185">Reference proteome</keyword>
<protein>
    <submittedName>
        <fullName evidence="1">Flavodoxin family protein</fullName>
    </submittedName>
</protein>